<proteinExistence type="predicted"/>
<organism evidence="1 2">
    <name type="scientific">[Myrmecia] bisecta</name>
    <dbReference type="NCBI Taxonomy" id="41462"/>
    <lineage>
        <taxon>Eukaryota</taxon>
        <taxon>Viridiplantae</taxon>
        <taxon>Chlorophyta</taxon>
        <taxon>core chlorophytes</taxon>
        <taxon>Trebouxiophyceae</taxon>
        <taxon>Trebouxiales</taxon>
        <taxon>Trebouxiaceae</taxon>
        <taxon>Myrmecia</taxon>
    </lineage>
</organism>
<protein>
    <submittedName>
        <fullName evidence="1">Uncharacterized protein</fullName>
    </submittedName>
</protein>
<reference evidence="1 2" key="1">
    <citation type="journal article" date="2024" name="Nat. Commun.">
        <title>Phylogenomics reveals the evolutionary origins of lichenization in chlorophyte algae.</title>
        <authorList>
            <person name="Puginier C."/>
            <person name="Libourel C."/>
            <person name="Otte J."/>
            <person name="Skaloud P."/>
            <person name="Haon M."/>
            <person name="Grisel S."/>
            <person name="Petersen M."/>
            <person name="Berrin J.G."/>
            <person name="Delaux P.M."/>
            <person name="Dal Grande F."/>
            <person name="Keller J."/>
        </authorList>
    </citation>
    <scope>NUCLEOTIDE SEQUENCE [LARGE SCALE GENOMIC DNA]</scope>
    <source>
        <strain evidence="1 2">SAG 2043</strain>
    </source>
</reference>
<comment type="caution">
    <text evidence="1">The sequence shown here is derived from an EMBL/GenBank/DDBJ whole genome shotgun (WGS) entry which is preliminary data.</text>
</comment>
<accession>A0AAW1PYC1</accession>
<name>A0AAW1PYC1_9CHLO</name>
<dbReference type="EMBL" id="JALJOR010000007">
    <property type="protein sequence ID" value="KAK9814584.1"/>
    <property type="molecule type" value="Genomic_DNA"/>
</dbReference>
<evidence type="ECO:0000313" key="1">
    <source>
        <dbReference type="EMBL" id="KAK9814584.1"/>
    </source>
</evidence>
<keyword evidence="2" id="KW-1185">Reference proteome</keyword>
<gene>
    <name evidence="1" type="ORF">WJX72_008210</name>
</gene>
<dbReference type="AlphaFoldDB" id="A0AAW1PYC1"/>
<dbReference type="Proteomes" id="UP001489004">
    <property type="component" value="Unassembled WGS sequence"/>
</dbReference>
<evidence type="ECO:0000313" key="2">
    <source>
        <dbReference type="Proteomes" id="UP001489004"/>
    </source>
</evidence>
<sequence>MGEQSGKRLEALGCHPGLDGTSMCCWLRDGGYGRSNQLRTRSYTTLAAMRTAASPGRVALTDAEVCVAKAHEQPSRPLLVRLKWMCDDCRNIDEIIARLEEEVEWYKQRKREGYQLQAFIRDDFGWLTKSVTSVTPAQPGRSNPGPAPR</sequence>